<evidence type="ECO:0000313" key="3">
    <source>
        <dbReference type="Proteomes" id="UP001218188"/>
    </source>
</evidence>
<accession>A0AAD6SMF0</accession>
<keyword evidence="3" id="KW-1185">Reference proteome</keyword>
<organism evidence="2 3">
    <name type="scientific">Mycena alexandri</name>
    <dbReference type="NCBI Taxonomy" id="1745969"/>
    <lineage>
        <taxon>Eukaryota</taxon>
        <taxon>Fungi</taxon>
        <taxon>Dikarya</taxon>
        <taxon>Basidiomycota</taxon>
        <taxon>Agaricomycotina</taxon>
        <taxon>Agaricomycetes</taxon>
        <taxon>Agaricomycetidae</taxon>
        <taxon>Agaricales</taxon>
        <taxon>Marasmiineae</taxon>
        <taxon>Mycenaceae</taxon>
        <taxon>Mycena</taxon>
    </lineage>
</organism>
<reference evidence="2" key="1">
    <citation type="submission" date="2023-03" db="EMBL/GenBank/DDBJ databases">
        <title>Massive genome expansion in bonnet fungi (Mycena s.s.) driven by repeated elements and novel gene families across ecological guilds.</title>
        <authorList>
            <consortium name="Lawrence Berkeley National Laboratory"/>
            <person name="Harder C.B."/>
            <person name="Miyauchi S."/>
            <person name="Viragh M."/>
            <person name="Kuo A."/>
            <person name="Thoen E."/>
            <person name="Andreopoulos B."/>
            <person name="Lu D."/>
            <person name="Skrede I."/>
            <person name="Drula E."/>
            <person name="Henrissat B."/>
            <person name="Morin E."/>
            <person name="Kohler A."/>
            <person name="Barry K."/>
            <person name="LaButti K."/>
            <person name="Morin E."/>
            <person name="Salamov A."/>
            <person name="Lipzen A."/>
            <person name="Mereny Z."/>
            <person name="Hegedus B."/>
            <person name="Baldrian P."/>
            <person name="Stursova M."/>
            <person name="Weitz H."/>
            <person name="Taylor A."/>
            <person name="Grigoriev I.V."/>
            <person name="Nagy L.G."/>
            <person name="Martin F."/>
            <person name="Kauserud H."/>
        </authorList>
    </citation>
    <scope>NUCLEOTIDE SEQUENCE</scope>
    <source>
        <strain evidence="2">CBHHK200</strain>
    </source>
</reference>
<evidence type="ECO:0000256" key="1">
    <source>
        <dbReference type="SAM" id="MobiDB-lite"/>
    </source>
</evidence>
<comment type="caution">
    <text evidence="2">The sequence shown here is derived from an EMBL/GenBank/DDBJ whole genome shotgun (WGS) entry which is preliminary data.</text>
</comment>
<feature type="compositionally biased region" description="Gly residues" evidence="1">
    <location>
        <begin position="239"/>
        <end position="260"/>
    </location>
</feature>
<protein>
    <submittedName>
        <fullName evidence="2">Uncharacterized protein</fullName>
    </submittedName>
</protein>
<evidence type="ECO:0000313" key="2">
    <source>
        <dbReference type="EMBL" id="KAJ7030544.1"/>
    </source>
</evidence>
<gene>
    <name evidence="2" type="ORF">C8F04DRAFT_1186755</name>
</gene>
<sequence length="267" mass="29020">MVIFAVGESTPLCRPSRYGKRWWSNELAVLQTALSRAERQFKRCRVVSSWNTMCDCRRAYHQALTAAKETEWRQFILQLERTNVYDVLDRLRLRPCSVFPALVDPTSGMVAVGHLERGRVLGRAWFGERAEELGGGGVNEDEVGSAGEEMAGIVDVGLGGEDENREEGGSGARNTVKINARPGPATETDTSARNTIRKNARLDAADATGTGEHNTVQKSAQPGLRNTQDNRNKAIVGRTGNGGDRGRRGWGGGVGVGGRGVGRRSRE</sequence>
<dbReference type="EMBL" id="JARJCM010000090">
    <property type="protein sequence ID" value="KAJ7030544.1"/>
    <property type="molecule type" value="Genomic_DNA"/>
</dbReference>
<dbReference type="AlphaFoldDB" id="A0AAD6SMF0"/>
<name>A0AAD6SMF0_9AGAR</name>
<proteinExistence type="predicted"/>
<feature type="region of interest" description="Disordered" evidence="1">
    <location>
        <begin position="159"/>
        <end position="267"/>
    </location>
</feature>
<feature type="compositionally biased region" description="Polar residues" evidence="1">
    <location>
        <begin position="211"/>
        <end position="229"/>
    </location>
</feature>
<dbReference type="Proteomes" id="UP001218188">
    <property type="component" value="Unassembled WGS sequence"/>
</dbReference>